<evidence type="ECO:0000256" key="3">
    <source>
        <dbReference type="ARBA" id="ARBA00023125"/>
    </source>
</evidence>
<feature type="compositionally biased region" description="Polar residues" evidence="6">
    <location>
        <begin position="826"/>
        <end position="840"/>
    </location>
</feature>
<evidence type="ECO:0000313" key="9">
    <source>
        <dbReference type="Proteomes" id="UP000053958"/>
    </source>
</evidence>
<dbReference type="InterPro" id="IPR051127">
    <property type="entry name" value="Fungal_SecMet_Regulators"/>
</dbReference>
<dbReference type="Gene3D" id="4.10.240.10">
    <property type="entry name" value="Zn(2)-C6 fungal-type DNA-binding domain"/>
    <property type="match status" value="1"/>
</dbReference>
<gene>
    <name evidence="8" type="ORF">T310_5522</name>
</gene>
<keyword evidence="4" id="KW-0804">Transcription</keyword>
<proteinExistence type="predicted"/>
<reference evidence="8 9" key="1">
    <citation type="submission" date="2015-04" db="EMBL/GenBank/DDBJ databases">
        <authorList>
            <person name="Heijne W.H."/>
            <person name="Fedorova N.D."/>
            <person name="Nierman W.C."/>
            <person name="Vollebregt A.W."/>
            <person name="Zhao Z."/>
            <person name="Wu L."/>
            <person name="Kumar M."/>
            <person name="Stam H."/>
            <person name="van den Berg M.A."/>
            <person name="Pel H.J."/>
        </authorList>
    </citation>
    <scope>NUCLEOTIDE SEQUENCE [LARGE SCALE GENOMIC DNA]</scope>
    <source>
        <strain evidence="8 9">CBS 393.64</strain>
    </source>
</reference>
<dbReference type="Proteomes" id="UP000053958">
    <property type="component" value="Unassembled WGS sequence"/>
</dbReference>
<dbReference type="OrthoDB" id="3364175at2759"/>
<dbReference type="PANTHER" id="PTHR47424">
    <property type="entry name" value="REGULATORY PROTEIN GAL4"/>
    <property type="match status" value="1"/>
</dbReference>
<dbReference type="RefSeq" id="XP_013327083.1">
    <property type="nucleotide sequence ID" value="XM_013471629.1"/>
</dbReference>
<dbReference type="GeneID" id="25317866"/>
<feature type="domain" description="Zn(2)-C6 fungal-type" evidence="7">
    <location>
        <begin position="70"/>
        <end position="95"/>
    </location>
</feature>
<dbReference type="STRING" id="1408163.A0A0F4YRI9"/>
<accession>A0A0F4YRI9</accession>
<name>A0A0F4YRI9_RASE3</name>
<comment type="caution">
    <text evidence="8">The sequence shown here is derived from an EMBL/GenBank/DDBJ whole genome shotgun (WGS) entry which is preliminary data.</text>
</comment>
<evidence type="ECO:0000256" key="4">
    <source>
        <dbReference type="ARBA" id="ARBA00023163"/>
    </source>
</evidence>
<dbReference type="InterPro" id="IPR001138">
    <property type="entry name" value="Zn2Cys6_DnaBD"/>
</dbReference>
<dbReference type="SMART" id="SM00906">
    <property type="entry name" value="Fungal_trans"/>
    <property type="match status" value="1"/>
</dbReference>
<feature type="compositionally biased region" description="Low complexity" evidence="6">
    <location>
        <begin position="24"/>
        <end position="57"/>
    </location>
</feature>
<dbReference type="GO" id="GO:0008270">
    <property type="term" value="F:zinc ion binding"/>
    <property type="evidence" value="ECO:0007669"/>
    <property type="project" value="InterPro"/>
</dbReference>
<dbReference type="InterPro" id="IPR007219">
    <property type="entry name" value="XnlR_reg_dom"/>
</dbReference>
<keyword evidence="5" id="KW-0539">Nucleus</keyword>
<keyword evidence="2" id="KW-0805">Transcription regulation</keyword>
<keyword evidence="9" id="KW-1185">Reference proteome</keyword>
<dbReference type="GO" id="GO:0006351">
    <property type="term" value="P:DNA-templated transcription"/>
    <property type="evidence" value="ECO:0007669"/>
    <property type="project" value="InterPro"/>
</dbReference>
<evidence type="ECO:0000256" key="6">
    <source>
        <dbReference type="SAM" id="MobiDB-lite"/>
    </source>
</evidence>
<dbReference type="PANTHER" id="PTHR47424:SF3">
    <property type="entry name" value="REGULATORY PROTEIN GAL4"/>
    <property type="match status" value="1"/>
</dbReference>
<dbReference type="PROSITE" id="PS50048">
    <property type="entry name" value="ZN2_CY6_FUNGAL_2"/>
    <property type="match status" value="1"/>
</dbReference>
<dbReference type="GO" id="GO:0005634">
    <property type="term" value="C:nucleus"/>
    <property type="evidence" value="ECO:0007669"/>
    <property type="project" value="TreeGrafter"/>
</dbReference>
<dbReference type="SMART" id="SM00066">
    <property type="entry name" value="GAL4"/>
    <property type="match status" value="1"/>
</dbReference>
<keyword evidence="1" id="KW-0479">Metal-binding</keyword>
<dbReference type="Pfam" id="PF04082">
    <property type="entry name" value="Fungal_trans"/>
    <property type="match status" value="1"/>
</dbReference>
<dbReference type="CDD" id="cd12148">
    <property type="entry name" value="fungal_TF_MHR"/>
    <property type="match status" value="1"/>
</dbReference>
<dbReference type="InterPro" id="IPR036864">
    <property type="entry name" value="Zn2-C6_fun-type_DNA-bd_sf"/>
</dbReference>
<keyword evidence="3" id="KW-0238">DNA-binding</keyword>
<dbReference type="Pfam" id="PF00172">
    <property type="entry name" value="Zn_clus"/>
    <property type="match status" value="1"/>
</dbReference>
<evidence type="ECO:0000256" key="5">
    <source>
        <dbReference type="ARBA" id="ARBA00023242"/>
    </source>
</evidence>
<evidence type="ECO:0000256" key="1">
    <source>
        <dbReference type="ARBA" id="ARBA00022723"/>
    </source>
</evidence>
<feature type="region of interest" description="Disordered" evidence="6">
    <location>
        <begin position="226"/>
        <end position="260"/>
    </location>
</feature>
<dbReference type="SUPFAM" id="SSF57701">
    <property type="entry name" value="Zn2/Cys6 DNA-binding domain"/>
    <property type="match status" value="1"/>
</dbReference>
<protein>
    <recommendedName>
        <fullName evidence="7">Zn(2)-C6 fungal-type domain-containing protein</fullName>
    </recommendedName>
</protein>
<sequence>MPPSFSDSDRAYAVPPSAAVTGRNSPPQNNSSSSNSSSNNSNNSNANNAADSPNNNNPMPPAKRRRVALACGTCRNRKSRCDGSRPKCSMCRELGYVAQLEHRIEQIEEFIRPLREARAEASLAKPYALHDETNLPRQHEASAGVDRTSTSQVPPHAVNANGPEIGEVDNSENSIDGMAAINFTDEEDCGFFVVRTANGILTKGPSSNIAFMRHISRAITQVNSRRSYVPSVSPNDKYGGGMMSVSRSQPAPESDSTKRNSRGVNIYALPSESRTWYLIQKYFLKTGQLLPFIHEQSFCETYFQMKRDNFTKVRRTWLGLLNIVLAIATSLCNDGEMPAEKRIQESDVYYQRANALCDRESKRNTSLEMVQYLLILGQYLQGTQKSVQAWNTHGLAITAAFQLGLHSPDANRGFSPLEREIRKRTWFGCVLLDRTLSMTFGRPCIIPQSYVKLEMPLHDMQMLGQSPQLESGPFADGCFFTAAIQLYVVMYNVIDTCYGQNLGFDNSQTTFHIVSRVLELDRQLEEWQHQLLPTLGLYVTQKPLTPADIENMKPESLIFERFNIVLSLRYHNLRILLHRKFLEKFLETAGSEDSSNPEKKILRQVGISSVQNCVESAVIIISTVHTIASSSGWQRDLLGAWNYSLYYTFNAGLVIFGALLVSSKESAHNPAAWETVERSRPYLDLAAEALRCLDSGNRVIERCVEYLSQLSLALAALTSNGTPSFNNNGGLVGNYANGNGYPAGMVSPPIAQTAAASANMANRGNPFPLSQSPVGIDLGEFMIDSDLDFLGRLFFDLSRNGDGTQSQGAAGGLNGSSSAAAAGPVDTTNSAHPQQSPYNV</sequence>
<dbReference type="CDD" id="cd00067">
    <property type="entry name" value="GAL4"/>
    <property type="match status" value="1"/>
</dbReference>
<feature type="region of interest" description="Disordered" evidence="6">
    <location>
        <begin position="139"/>
        <end position="168"/>
    </location>
</feature>
<evidence type="ECO:0000259" key="7">
    <source>
        <dbReference type="PROSITE" id="PS50048"/>
    </source>
</evidence>
<dbReference type="GO" id="GO:0000978">
    <property type="term" value="F:RNA polymerase II cis-regulatory region sequence-specific DNA binding"/>
    <property type="evidence" value="ECO:0007669"/>
    <property type="project" value="TreeGrafter"/>
</dbReference>
<evidence type="ECO:0000313" key="8">
    <source>
        <dbReference type="EMBL" id="KKA20471.1"/>
    </source>
</evidence>
<feature type="region of interest" description="Disordered" evidence="6">
    <location>
        <begin position="1"/>
        <end position="64"/>
    </location>
</feature>
<dbReference type="EMBL" id="LASV01000256">
    <property type="protein sequence ID" value="KKA20471.1"/>
    <property type="molecule type" value="Genomic_DNA"/>
</dbReference>
<dbReference type="GO" id="GO:0000435">
    <property type="term" value="P:positive regulation of transcription from RNA polymerase II promoter by galactose"/>
    <property type="evidence" value="ECO:0007669"/>
    <property type="project" value="TreeGrafter"/>
</dbReference>
<evidence type="ECO:0000256" key="2">
    <source>
        <dbReference type="ARBA" id="ARBA00023015"/>
    </source>
</evidence>
<feature type="region of interest" description="Disordered" evidence="6">
    <location>
        <begin position="804"/>
        <end position="840"/>
    </location>
</feature>
<organism evidence="8 9">
    <name type="scientific">Rasamsonia emersonii (strain ATCC 16479 / CBS 393.64 / IMI 116815)</name>
    <dbReference type="NCBI Taxonomy" id="1408163"/>
    <lineage>
        <taxon>Eukaryota</taxon>
        <taxon>Fungi</taxon>
        <taxon>Dikarya</taxon>
        <taxon>Ascomycota</taxon>
        <taxon>Pezizomycotina</taxon>
        <taxon>Eurotiomycetes</taxon>
        <taxon>Eurotiomycetidae</taxon>
        <taxon>Eurotiales</taxon>
        <taxon>Trichocomaceae</taxon>
        <taxon>Rasamsonia</taxon>
    </lineage>
</organism>
<dbReference type="AlphaFoldDB" id="A0A0F4YRI9"/>
<dbReference type="GO" id="GO:0000981">
    <property type="term" value="F:DNA-binding transcription factor activity, RNA polymerase II-specific"/>
    <property type="evidence" value="ECO:0007669"/>
    <property type="project" value="InterPro"/>
</dbReference>